<evidence type="ECO:0000259" key="9">
    <source>
        <dbReference type="PROSITE" id="PS50109"/>
    </source>
</evidence>
<dbReference type="InterPro" id="IPR002545">
    <property type="entry name" value="CheW-lke_dom"/>
</dbReference>
<evidence type="ECO:0000259" key="11">
    <source>
        <dbReference type="PROSITE" id="PS50851"/>
    </source>
</evidence>
<evidence type="ECO:0000256" key="6">
    <source>
        <dbReference type="ARBA" id="ARBA00023012"/>
    </source>
</evidence>
<evidence type="ECO:0000313" key="14">
    <source>
        <dbReference type="Proteomes" id="UP000235025"/>
    </source>
</evidence>
<dbReference type="Pfam" id="PF02518">
    <property type="entry name" value="HATPase_c"/>
    <property type="match status" value="1"/>
</dbReference>
<dbReference type="SMART" id="SM00073">
    <property type="entry name" value="HPT"/>
    <property type="match status" value="1"/>
</dbReference>
<feature type="domain" description="HPt" evidence="12">
    <location>
        <begin position="4"/>
        <end position="107"/>
    </location>
</feature>
<dbReference type="InterPro" id="IPR003594">
    <property type="entry name" value="HATPase_dom"/>
</dbReference>
<keyword evidence="5 13" id="KW-0418">Kinase</keyword>
<protein>
    <recommendedName>
        <fullName evidence="2">histidine kinase</fullName>
        <ecNumber evidence="2">2.7.13.3</ecNumber>
    </recommendedName>
</protein>
<dbReference type="CDD" id="cd00088">
    <property type="entry name" value="HPT"/>
    <property type="match status" value="1"/>
</dbReference>
<comment type="caution">
    <text evidence="13">The sequence shown here is derived from an EMBL/GenBank/DDBJ whole genome shotgun (WGS) entry which is preliminary data.</text>
</comment>
<accession>A0A2N6KIX5</accession>
<evidence type="ECO:0000259" key="12">
    <source>
        <dbReference type="PROSITE" id="PS50894"/>
    </source>
</evidence>
<comment type="catalytic activity">
    <reaction evidence="1">
        <text>ATP + protein L-histidine = ADP + protein N-phospho-L-histidine.</text>
        <dbReference type="EC" id="2.7.13.3"/>
    </reaction>
</comment>
<dbReference type="Gene3D" id="2.30.30.40">
    <property type="entry name" value="SH3 Domains"/>
    <property type="match status" value="1"/>
</dbReference>
<feature type="modified residue" description="4-aspartylphosphate" evidence="8">
    <location>
        <position position="1031"/>
    </location>
</feature>
<evidence type="ECO:0000256" key="8">
    <source>
        <dbReference type="PROSITE-ProRule" id="PRU00169"/>
    </source>
</evidence>
<dbReference type="Gene3D" id="1.20.120.160">
    <property type="entry name" value="HPT domain"/>
    <property type="match status" value="1"/>
</dbReference>
<dbReference type="SMART" id="SM00448">
    <property type="entry name" value="REC"/>
    <property type="match status" value="1"/>
</dbReference>
<dbReference type="PROSITE" id="PS50851">
    <property type="entry name" value="CHEW"/>
    <property type="match status" value="1"/>
</dbReference>
<gene>
    <name evidence="13" type="ORF">CEN50_07150</name>
</gene>
<dbReference type="EMBL" id="NMQA01000072">
    <property type="protein sequence ID" value="PLZ99500.1"/>
    <property type="molecule type" value="Genomic_DNA"/>
</dbReference>
<dbReference type="PANTHER" id="PTHR43395:SF1">
    <property type="entry name" value="CHEMOTAXIS PROTEIN CHEA"/>
    <property type="match status" value="1"/>
</dbReference>
<dbReference type="InterPro" id="IPR001789">
    <property type="entry name" value="Sig_transdc_resp-reg_receiver"/>
</dbReference>
<dbReference type="PROSITE" id="PS50110">
    <property type="entry name" value="RESPONSE_REGULATORY"/>
    <property type="match status" value="1"/>
</dbReference>
<evidence type="ECO:0000259" key="10">
    <source>
        <dbReference type="PROSITE" id="PS50110"/>
    </source>
</evidence>
<dbReference type="InterPro" id="IPR036890">
    <property type="entry name" value="HATPase_C_sf"/>
</dbReference>
<dbReference type="GO" id="GO:0000155">
    <property type="term" value="F:phosphorelay sensor kinase activity"/>
    <property type="evidence" value="ECO:0007669"/>
    <property type="project" value="InterPro"/>
</dbReference>
<keyword evidence="4" id="KW-0808">Transferase</keyword>
<dbReference type="InterPro" id="IPR036641">
    <property type="entry name" value="HPT_dom_sf"/>
</dbReference>
<evidence type="ECO:0000256" key="1">
    <source>
        <dbReference type="ARBA" id="ARBA00000085"/>
    </source>
</evidence>
<dbReference type="FunFam" id="3.30.565.10:FF:000016">
    <property type="entry name" value="Chemotaxis protein CheA, putative"/>
    <property type="match status" value="1"/>
</dbReference>
<dbReference type="EC" id="2.7.13.3" evidence="2"/>
<dbReference type="Gene3D" id="3.40.50.2300">
    <property type="match status" value="1"/>
</dbReference>
<dbReference type="PRINTS" id="PR00344">
    <property type="entry name" value="BCTRLSENSOR"/>
</dbReference>
<dbReference type="SUPFAM" id="SSF52172">
    <property type="entry name" value="CheY-like"/>
    <property type="match status" value="1"/>
</dbReference>
<dbReference type="InterPro" id="IPR011006">
    <property type="entry name" value="CheY-like_superfamily"/>
</dbReference>
<reference evidence="13 14" key="1">
    <citation type="submission" date="2017-07" db="EMBL/GenBank/DDBJ databases">
        <title>Genomes of Fischerella (Mastigocladus) sp. strains.</title>
        <authorList>
            <person name="Miller S.R."/>
        </authorList>
    </citation>
    <scope>NUCLEOTIDE SEQUENCE [LARGE SCALE GENOMIC DNA]</scope>
    <source>
        <strain evidence="13 14">CCMEE 5268</strain>
    </source>
</reference>
<evidence type="ECO:0000256" key="2">
    <source>
        <dbReference type="ARBA" id="ARBA00012438"/>
    </source>
</evidence>
<organism evidence="13 14">
    <name type="scientific">Fischerella thermalis CCMEE 5268</name>
    <dbReference type="NCBI Taxonomy" id="2019662"/>
    <lineage>
        <taxon>Bacteria</taxon>
        <taxon>Bacillati</taxon>
        <taxon>Cyanobacteriota</taxon>
        <taxon>Cyanophyceae</taxon>
        <taxon>Nostocales</taxon>
        <taxon>Hapalosiphonaceae</taxon>
        <taxon>Fischerella</taxon>
    </lineage>
</organism>
<feature type="domain" description="Response regulatory" evidence="10">
    <location>
        <begin position="981"/>
        <end position="1098"/>
    </location>
</feature>
<dbReference type="Proteomes" id="UP000235025">
    <property type="component" value="Unassembled WGS sequence"/>
</dbReference>
<dbReference type="GO" id="GO:0005737">
    <property type="term" value="C:cytoplasm"/>
    <property type="evidence" value="ECO:0007669"/>
    <property type="project" value="InterPro"/>
</dbReference>
<dbReference type="InterPro" id="IPR005467">
    <property type="entry name" value="His_kinase_dom"/>
</dbReference>
<dbReference type="InterPro" id="IPR004105">
    <property type="entry name" value="CheA-like_dim"/>
</dbReference>
<feature type="domain" description="Histidine kinase" evidence="9">
    <location>
        <begin position="550"/>
        <end position="790"/>
    </location>
</feature>
<feature type="modified residue" description="Phosphohistidine" evidence="7">
    <location>
        <position position="50"/>
    </location>
</feature>
<evidence type="ECO:0000256" key="3">
    <source>
        <dbReference type="ARBA" id="ARBA00022553"/>
    </source>
</evidence>
<keyword evidence="3 8" id="KW-0597">Phosphoprotein</keyword>
<evidence type="ECO:0000256" key="5">
    <source>
        <dbReference type="ARBA" id="ARBA00022777"/>
    </source>
</evidence>
<dbReference type="SUPFAM" id="SSF50341">
    <property type="entry name" value="CheW-like"/>
    <property type="match status" value="1"/>
</dbReference>
<dbReference type="Gene3D" id="3.30.565.10">
    <property type="entry name" value="Histidine kinase-like ATPase, C-terminal domain"/>
    <property type="match status" value="1"/>
</dbReference>
<dbReference type="InterPro" id="IPR036061">
    <property type="entry name" value="CheW-like_dom_sf"/>
</dbReference>
<dbReference type="PROSITE" id="PS50109">
    <property type="entry name" value="HIS_KIN"/>
    <property type="match status" value="1"/>
</dbReference>
<feature type="domain" description="CheW-like" evidence="11">
    <location>
        <begin position="792"/>
        <end position="935"/>
    </location>
</feature>
<dbReference type="AlphaFoldDB" id="A0A2N6KIX5"/>
<dbReference type="PANTHER" id="PTHR43395">
    <property type="entry name" value="SENSOR HISTIDINE KINASE CHEA"/>
    <property type="match status" value="1"/>
</dbReference>
<dbReference type="SMART" id="SM01231">
    <property type="entry name" value="H-kinase_dim"/>
    <property type="match status" value="1"/>
</dbReference>
<evidence type="ECO:0000256" key="7">
    <source>
        <dbReference type="PROSITE-ProRule" id="PRU00110"/>
    </source>
</evidence>
<dbReference type="GO" id="GO:0006935">
    <property type="term" value="P:chemotaxis"/>
    <property type="evidence" value="ECO:0007669"/>
    <property type="project" value="InterPro"/>
</dbReference>
<dbReference type="PROSITE" id="PS50894">
    <property type="entry name" value="HPT"/>
    <property type="match status" value="1"/>
</dbReference>
<dbReference type="RefSeq" id="WP_102172061.1">
    <property type="nucleotide sequence ID" value="NZ_NMQA01000072.1"/>
</dbReference>
<proteinExistence type="predicted"/>
<dbReference type="Pfam" id="PF01584">
    <property type="entry name" value="CheW"/>
    <property type="match status" value="1"/>
</dbReference>
<evidence type="ECO:0000313" key="13">
    <source>
        <dbReference type="EMBL" id="PLZ99500.1"/>
    </source>
</evidence>
<dbReference type="SUPFAM" id="SSF47226">
    <property type="entry name" value="Histidine-containing phosphotransfer domain, HPT domain"/>
    <property type="match status" value="1"/>
</dbReference>
<evidence type="ECO:0000256" key="4">
    <source>
        <dbReference type="ARBA" id="ARBA00022679"/>
    </source>
</evidence>
<name>A0A2N6KIX5_9CYAN</name>
<keyword evidence="6" id="KW-0902">Two-component regulatory system</keyword>
<dbReference type="SMART" id="SM00260">
    <property type="entry name" value="CheW"/>
    <property type="match status" value="1"/>
</dbReference>
<sequence>MITDSAIREQGYIYFLAEAPELLHQVEQELFSLSTDFSNAKVHNLMRATHTIKGGAANVGLEVISKVAHYLEDVVKSLYHPDVVIDAQLQTLLVEAYECLRLPITAELTGTTIDEQEILQRSATVFAKLQEKLGDAFTDSNHIPTSAELGFDIIQSIFETGVQQRLETIATALQSTTDAEVMAELLRSEAEVFLGLGESLSLPGLCNIAEAIIKALETHPQEVFTIAAAALADLQQAQSDVLAGDRTQGGTLSQALRQLTTKIQPPNEIDLNAEIEELYEFLTQHFQVKGKCLKPQTAKLYLQVVYYLLAWFEQEFKIPTSELNLSLLVNQFVNIHTQDNLPEWLQQFWQFIAEKEDSYSLNIYRQGVILTVILAVARLQAQKGKVQNFVLEILAEQIKAIAQEYKQYPPVNRQEKQWFTSRKLQDLIKKSQIILPSINNKIIEENYQLQELVIDKESYQSNQIQKLDLEKFSIPIPETPKNICSTVTAESKIIPKSDVKPDVLTISRQKTFVRVDVEDLQRLDYLVGELLISEQRYNLQNEKLKDIIKLLLQQLHQHQNGLEDTLQLQKTADSLNAVLQQSQQMQHKQQSLVLNVIDQLVSARMLPVGYVVERFPHMLQHLSQVYGKQVQLQLTGTQVLVDKAIAEKLYDPLLQLLRNAFDHGIELPEVRRQQGKPEQGVIEISAYHRGSQTVIEVRDDGQGLNFHKIYTKAVQLGLVSADNTSITSNQLFEFLFQPGFSTTDQISEISGRGVGLDIVRSQLQALNGSVTVQSLPGQGTTFILTIPFSMTTEKLMLVQAEGVTYALLLDSIEKILIPTPEQIKVFDGKQVLHLQTEQNEYIVTLQQMAQLMPYSDCDRESPVLESLNSPVLLLRCQKEILALVVDQIIGEQELVIRPLGSAIAPPKYVYGCTTLADGTLVLVIDGALLTQTQQQRIQPQLDYMQLPVAEILQQNSWFQLSTDTTQSLPLLNSASPSTSKVILIVDDNLSFRQTLSLTLQKFGYQVLQAENGLEALEKLQQHPEIQLVISDLEMPHMNGLEFLSRLQQHPHIGRRPVIILTSRSVQIYGQMAQHLGAIAYLTKPYVEQELVSTVERFVSAGELTPC</sequence>
<dbReference type="InterPro" id="IPR008207">
    <property type="entry name" value="Sig_transdc_His_kin_Hpt_dom"/>
</dbReference>
<dbReference type="Pfam" id="PF00072">
    <property type="entry name" value="Response_reg"/>
    <property type="match status" value="1"/>
</dbReference>
<dbReference type="SUPFAM" id="SSF55874">
    <property type="entry name" value="ATPase domain of HSP90 chaperone/DNA topoisomerase II/histidine kinase"/>
    <property type="match status" value="1"/>
</dbReference>
<dbReference type="InterPro" id="IPR051315">
    <property type="entry name" value="Bact_Chemotaxis_CheA"/>
</dbReference>
<dbReference type="SMART" id="SM00387">
    <property type="entry name" value="HATPase_c"/>
    <property type="match status" value="1"/>
</dbReference>
<dbReference type="InterPro" id="IPR004358">
    <property type="entry name" value="Sig_transdc_His_kin-like_C"/>
</dbReference>
<dbReference type="Pfam" id="PF01627">
    <property type="entry name" value="Hpt"/>
    <property type="match status" value="1"/>
</dbReference>